<dbReference type="InterPro" id="IPR009078">
    <property type="entry name" value="Ferritin-like_SF"/>
</dbReference>
<gene>
    <name evidence="1" type="ORF">METZ01_LOCUS170765</name>
</gene>
<reference evidence="1" key="1">
    <citation type="submission" date="2018-05" db="EMBL/GenBank/DDBJ databases">
        <authorList>
            <person name="Lanie J.A."/>
            <person name="Ng W.-L."/>
            <person name="Kazmierczak K.M."/>
            <person name="Andrzejewski T.M."/>
            <person name="Davidsen T.M."/>
            <person name="Wayne K.J."/>
            <person name="Tettelin H."/>
            <person name="Glass J.I."/>
            <person name="Rusch D."/>
            <person name="Podicherti R."/>
            <person name="Tsui H.-C.T."/>
            <person name="Winkler M.E."/>
        </authorList>
    </citation>
    <scope>NUCLEOTIDE SEQUENCE</scope>
</reference>
<dbReference type="AlphaFoldDB" id="A0A382BWM1"/>
<evidence type="ECO:0000313" key="1">
    <source>
        <dbReference type="EMBL" id="SVB17911.1"/>
    </source>
</evidence>
<sequence length="152" mass="17433">MPNPGSIPDSDRRRYKEYLKAELEAAAMYQILADADKNNIRSNIFSQLVESEMRHARRWAERLEIDPSSVKPKKTTLKLIYVRLVSHFLGTDKILPWLARIEAQEIGIYSNDPDGRDLLDEEKQHARILAEMSSGTVTPTSIIKEPAHRFSN</sequence>
<feature type="non-terminal residue" evidence="1">
    <location>
        <position position="152"/>
    </location>
</feature>
<name>A0A382BWM1_9ZZZZ</name>
<dbReference type="EMBL" id="UINC01031600">
    <property type="protein sequence ID" value="SVB17911.1"/>
    <property type="molecule type" value="Genomic_DNA"/>
</dbReference>
<evidence type="ECO:0008006" key="2">
    <source>
        <dbReference type="Google" id="ProtNLM"/>
    </source>
</evidence>
<protein>
    <recommendedName>
        <fullName evidence="2">Rubrerythrin diiron-binding domain-containing protein</fullName>
    </recommendedName>
</protein>
<organism evidence="1">
    <name type="scientific">marine metagenome</name>
    <dbReference type="NCBI Taxonomy" id="408172"/>
    <lineage>
        <taxon>unclassified sequences</taxon>
        <taxon>metagenomes</taxon>
        <taxon>ecological metagenomes</taxon>
    </lineage>
</organism>
<dbReference type="SUPFAM" id="SSF47240">
    <property type="entry name" value="Ferritin-like"/>
    <property type="match status" value="1"/>
</dbReference>
<accession>A0A382BWM1</accession>
<proteinExistence type="predicted"/>